<organism evidence="1">
    <name type="scientific">hydrothermal vent metagenome</name>
    <dbReference type="NCBI Taxonomy" id="652676"/>
    <lineage>
        <taxon>unclassified sequences</taxon>
        <taxon>metagenomes</taxon>
        <taxon>ecological metagenomes</taxon>
    </lineage>
</organism>
<reference evidence="1" key="1">
    <citation type="submission" date="2018-06" db="EMBL/GenBank/DDBJ databases">
        <authorList>
            <person name="Zhirakovskaya E."/>
        </authorList>
    </citation>
    <scope>NUCLEOTIDE SEQUENCE</scope>
</reference>
<dbReference type="PROSITE" id="PS51257">
    <property type="entry name" value="PROKAR_LIPOPROTEIN"/>
    <property type="match status" value="1"/>
</dbReference>
<sequence length="265" mass="30055">MKKLTHKIIFTITMIIFASVIITSCNKNDEAVNTIKPDNNINVINGRLKFNTLNTFANTIKEMKVNPNVKPREILKSMLGERNYAGFENTMKEGSNDVTDTLVDDPAFASVLNDKDEIQVENTVYRITPNGTFMYVPNKENQVDQLAKKLESGNTIPETQQKPYLYKVDDGIYRYATFEEARDNTIEYSGGYGGNSGGNNNSSVTITKDIETHVISVEQTALGKLFGFSSSFKRYFDSKHRIKFKFSAPNFQLFTYVNHYCPLKN</sequence>
<accession>A0A3B0VD41</accession>
<evidence type="ECO:0000313" key="1">
    <source>
        <dbReference type="EMBL" id="VAW29866.1"/>
    </source>
</evidence>
<evidence type="ECO:0008006" key="2">
    <source>
        <dbReference type="Google" id="ProtNLM"/>
    </source>
</evidence>
<dbReference type="EMBL" id="UOET01000439">
    <property type="protein sequence ID" value="VAW29866.1"/>
    <property type="molecule type" value="Genomic_DNA"/>
</dbReference>
<name>A0A3B0VD41_9ZZZZ</name>
<proteinExistence type="predicted"/>
<protein>
    <recommendedName>
        <fullName evidence="2">Lipoprotein</fullName>
    </recommendedName>
</protein>
<dbReference type="AlphaFoldDB" id="A0A3B0VD41"/>
<gene>
    <name evidence="1" type="ORF">MNBD_BACTEROID07-584</name>
</gene>